<organism evidence="1 2">
    <name type="scientific">Janibacter indicus</name>
    <dbReference type="NCBI Taxonomy" id="857417"/>
    <lineage>
        <taxon>Bacteria</taxon>
        <taxon>Bacillati</taxon>
        <taxon>Actinomycetota</taxon>
        <taxon>Actinomycetes</taxon>
        <taxon>Micrococcales</taxon>
        <taxon>Intrasporangiaceae</taxon>
        <taxon>Janibacter</taxon>
    </lineage>
</organism>
<sequence length="42" mass="4713">MSDGIVRRWCRDGRLVAARRGRSWVVDRGSVGDLLEARRSAA</sequence>
<evidence type="ECO:0000313" key="1">
    <source>
        <dbReference type="EMBL" id="QOK21387.1"/>
    </source>
</evidence>
<reference evidence="1 2" key="1">
    <citation type="submission" date="2020-10" db="EMBL/GenBank/DDBJ databases">
        <title>Janibacter indicus TT2 genome sequence.</title>
        <authorList>
            <person name="Lee K."/>
            <person name="Ganzorig M."/>
        </authorList>
    </citation>
    <scope>NUCLEOTIDE SEQUENCE [LARGE SCALE GENOMIC DNA]</scope>
    <source>
        <strain evidence="1 2">TT2</strain>
    </source>
</reference>
<dbReference type="EMBL" id="CP062789">
    <property type="protein sequence ID" value="QOK21387.1"/>
    <property type="molecule type" value="Genomic_DNA"/>
</dbReference>
<dbReference type="AlphaFoldDB" id="A0A7L9IWV0"/>
<dbReference type="Proteomes" id="UP000593998">
    <property type="component" value="Chromosome"/>
</dbReference>
<name>A0A7L9IWV0_9MICO</name>
<evidence type="ECO:0008006" key="3">
    <source>
        <dbReference type="Google" id="ProtNLM"/>
    </source>
</evidence>
<gene>
    <name evidence="1" type="ORF">IGS73_09355</name>
</gene>
<accession>A0A7L9IWV0</accession>
<proteinExistence type="predicted"/>
<evidence type="ECO:0000313" key="2">
    <source>
        <dbReference type="Proteomes" id="UP000593998"/>
    </source>
</evidence>
<protein>
    <recommendedName>
        <fullName evidence="3">DNA-binding protein</fullName>
    </recommendedName>
</protein>